<dbReference type="Pfam" id="PF04578">
    <property type="entry name" value="DUF594"/>
    <property type="match status" value="1"/>
</dbReference>
<dbReference type="InterPro" id="IPR025315">
    <property type="entry name" value="DUF4220"/>
</dbReference>
<dbReference type="EnsemblPlants" id="EMT00998">
    <property type="protein sequence ID" value="EMT00998"/>
    <property type="gene ID" value="F775_04660"/>
</dbReference>
<proteinExistence type="predicted"/>
<dbReference type="ExpressionAtlas" id="N1QPC9">
    <property type="expression patterns" value="baseline"/>
</dbReference>
<dbReference type="Pfam" id="PF13968">
    <property type="entry name" value="DUF4220"/>
    <property type="match status" value="1"/>
</dbReference>
<sequence length="699" mass="80891">MGGVLLDQEKVEQINLWLTRVLVLLSFIAHLVLALLSDIRRRNASGPRRLLLWVAYQVTEKAPTAALGKLFLDSASSEQRLFAFWVPFLLLHLGRPDNITAYTLEDNMLSWRLVLDVFVDLGGALYGAYKHRFMADDWNLCAAFSIMYFLGCYKYWERAVALRQGTFSRIRSSNEKKPLMSFTADQPGRQKLDDEDALFDAHRLLGIAMGAFAYYPVKRDPRARDNGPLVSYYHWEDVCKVVEMELSLMYDIMYTKATVVHTWRGYLIRIASPPLTATALLLFLFHSKEGQKEWDIIITYILLIGTLLLDVRWLLRALGSAWTHSFFRDTTWLNQTVCCRRGTWYRLRRFVASLDPSWRFGHVKDSNSSSGHVKEPSSYRMWSGTTGQLNLFHTCTQGPANPWRTLMKKMTLEDSSKGLGDQDDIKKSSLQDISEALLSGWAPPLNMVEAFYEKPPMFDQAMRFGPHFHQLVLTWHVATDIYLLCSKGETPAREEKGKHLKSKIKYLSDYMMFLLLERPDMLPDLKIRTQYEQIRHELENIWSKRNIHNSSFTGDEAREKLALTILDVGDDIQNGILQDAVKYAHLLLNKMASAGTWKEICKDLALKEEDEKKLILLIPEFEEYLQPRMGSPRRFPENDIVSKRYIDVLKLIQESWLRVLIFASIRCSRDTHAKQLSLGGELTTIVWMLYEHRDMVDSR</sequence>
<dbReference type="InterPro" id="IPR007658">
    <property type="entry name" value="DUF594"/>
</dbReference>
<name>N1QPC9_AEGTA</name>
<reference evidence="1" key="1">
    <citation type="submission" date="2015-06" db="UniProtKB">
        <authorList>
            <consortium name="EnsemblPlants"/>
        </authorList>
    </citation>
    <scope>IDENTIFICATION</scope>
</reference>
<dbReference type="PANTHER" id="PTHR31325">
    <property type="entry name" value="OS01G0798800 PROTEIN-RELATED"/>
    <property type="match status" value="1"/>
</dbReference>
<protein>
    <submittedName>
        <fullName evidence="1">Uncharacterized protein</fullName>
    </submittedName>
</protein>
<dbReference type="AlphaFoldDB" id="N1QPC9"/>
<dbReference type="OMA" id="SEMLDHI"/>
<evidence type="ECO:0000313" key="1">
    <source>
        <dbReference type="EnsemblPlants" id="EMT00998"/>
    </source>
</evidence>
<organism evidence="1">
    <name type="scientific">Aegilops tauschii</name>
    <name type="common">Tausch's goatgrass</name>
    <name type="synonym">Aegilops squarrosa</name>
    <dbReference type="NCBI Taxonomy" id="37682"/>
    <lineage>
        <taxon>Eukaryota</taxon>
        <taxon>Viridiplantae</taxon>
        <taxon>Streptophyta</taxon>
        <taxon>Embryophyta</taxon>
        <taxon>Tracheophyta</taxon>
        <taxon>Spermatophyta</taxon>
        <taxon>Magnoliopsida</taxon>
        <taxon>Liliopsida</taxon>
        <taxon>Poales</taxon>
        <taxon>Poaceae</taxon>
        <taxon>BOP clade</taxon>
        <taxon>Pooideae</taxon>
        <taxon>Triticodae</taxon>
        <taxon>Triticeae</taxon>
        <taxon>Triticinae</taxon>
        <taxon>Aegilops</taxon>
    </lineage>
</organism>
<accession>N1QPC9</accession>